<dbReference type="HOGENOM" id="CLU_2661720_0_0_1"/>
<name>D7MIA5_ARALL</name>
<dbReference type="AlphaFoldDB" id="D7MIA5"/>
<dbReference type="Proteomes" id="UP000008694">
    <property type="component" value="Unassembled WGS sequence"/>
</dbReference>
<dbReference type="Gramene" id="Al_scaffold_0007_3311">
    <property type="protein sequence ID" value="Al_scaffold_0007_3311"/>
    <property type="gene ID" value="Al_scaffold_0007_3311"/>
</dbReference>
<keyword evidence="2" id="KW-1185">Reference proteome</keyword>
<proteinExistence type="predicted"/>
<accession>D7MIA5</accession>
<evidence type="ECO:0000313" key="2">
    <source>
        <dbReference type="Proteomes" id="UP000008694"/>
    </source>
</evidence>
<evidence type="ECO:0000313" key="1">
    <source>
        <dbReference type="EMBL" id="EFH46780.1"/>
    </source>
</evidence>
<organism evidence="2">
    <name type="scientific">Arabidopsis lyrata subsp. lyrata</name>
    <name type="common">Lyre-leaved rock-cress</name>
    <dbReference type="NCBI Taxonomy" id="81972"/>
    <lineage>
        <taxon>Eukaryota</taxon>
        <taxon>Viridiplantae</taxon>
        <taxon>Streptophyta</taxon>
        <taxon>Embryophyta</taxon>
        <taxon>Tracheophyta</taxon>
        <taxon>Spermatophyta</taxon>
        <taxon>Magnoliopsida</taxon>
        <taxon>eudicotyledons</taxon>
        <taxon>Gunneridae</taxon>
        <taxon>Pentapetalae</taxon>
        <taxon>rosids</taxon>
        <taxon>malvids</taxon>
        <taxon>Brassicales</taxon>
        <taxon>Brassicaceae</taxon>
        <taxon>Camelineae</taxon>
        <taxon>Arabidopsis</taxon>
    </lineage>
</organism>
<feature type="non-terminal residue" evidence="1">
    <location>
        <position position="1"/>
    </location>
</feature>
<sequence>CSNRFASLSTKMQLVLHLVNLHAPDIRRGLSEIHNSICALCDLHKGQESRSHGSNAQVSLNSFHQLKKETSILPEV</sequence>
<reference evidence="2" key="1">
    <citation type="journal article" date="2011" name="Nat. Genet.">
        <title>The Arabidopsis lyrata genome sequence and the basis of rapid genome size change.</title>
        <authorList>
            <person name="Hu T.T."/>
            <person name="Pattyn P."/>
            <person name="Bakker E.G."/>
            <person name="Cao J."/>
            <person name="Cheng J.-F."/>
            <person name="Clark R.M."/>
            <person name="Fahlgren N."/>
            <person name="Fawcett J.A."/>
            <person name="Grimwood J."/>
            <person name="Gundlach H."/>
            <person name="Haberer G."/>
            <person name="Hollister J.D."/>
            <person name="Ossowski S."/>
            <person name="Ottilar R.P."/>
            <person name="Salamov A.A."/>
            <person name="Schneeberger K."/>
            <person name="Spannagl M."/>
            <person name="Wang X."/>
            <person name="Yang L."/>
            <person name="Nasrallah M.E."/>
            <person name="Bergelson J."/>
            <person name="Carrington J.C."/>
            <person name="Gaut B.S."/>
            <person name="Schmutz J."/>
            <person name="Mayer K.F.X."/>
            <person name="Van de Peer Y."/>
            <person name="Grigoriev I.V."/>
            <person name="Nordborg M."/>
            <person name="Weigel D."/>
            <person name="Guo Y.-L."/>
        </authorList>
    </citation>
    <scope>NUCLEOTIDE SEQUENCE [LARGE SCALE GENOMIC DNA]</scope>
    <source>
        <strain evidence="2">cv. MN47</strain>
    </source>
</reference>
<protein>
    <submittedName>
        <fullName evidence="1">Predicted protein</fullName>
    </submittedName>
</protein>
<gene>
    <name evidence="1" type="ORF">ARALYDRAFT_659256</name>
</gene>
<dbReference type="EMBL" id="GL348719">
    <property type="protein sequence ID" value="EFH46780.1"/>
    <property type="molecule type" value="Genomic_DNA"/>
</dbReference>